<evidence type="ECO:0000313" key="2">
    <source>
        <dbReference type="RefSeq" id="XP_075109216.1"/>
    </source>
</evidence>
<protein>
    <submittedName>
        <fullName evidence="2">Protein yippee-like At5g53940</fullName>
    </submittedName>
</protein>
<organism evidence="1 2">
    <name type="scientific">Nicotiana tabacum</name>
    <name type="common">Common tobacco</name>
    <dbReference type="NCBI Taxonomy" id="4097"/>
    <lineage>
        <taxon>Eukaryota</taxon>
        <taxon>Viridiplantae</taxon>
        <taxon>Streptophyta</taxon>
        <taxon>Embryophyta</taxon>
        <taxon>Tracheophyta</taxon>
        <taxon>Spermatophyta</taxon>
        <taxon>Magnoliopsida</taxon>
        <taxon>eudicotyledons</taxon>
        <taxon>Gunneridae</taxon>
        <taxon>Pentapetalae</taxon>
        <taxon>asterids</taxon>
        <taxon>lamiids</taxon>
        <taxon>Solanales</taxon>
        <taxon>Solanaceae</taxon>
        <taxon>Nicotianoideae</taxon>
        <taxon>Nicotianeae</taxon>
        <taxon>Nicotiana</taxon>
    </lineage>
</organism>
<reference evidence="2" key="2">
    <citation type="submission" date="2025-08" db="UniProtKB">
        <authorList>
            <consortium name="RefSeq"/>
        </authorList>
    </citation>
    <scope>IDENTIFICATION</scope>
    <source>
        <tissue evidence="2">Leaf</tissue>
    </source>
</reference>
<dbReference type="RefSeq" id="XP_075109216.1">
    <property type="nucleotide sequence ID" value="XM_075253115.1"/>
</dbReference>
<keyword evidence="1" id="KW-1185">Reference proteome</keyword>
<proteinExistence type="predicted"/>
<sequence length="111" mass="12569">MGRLFLVDLEGRTVNCRVCKTQLALTSNLMLKNFICHKEKAYLFSNVVNITFGPNEEKMILSEMHTIADIFCCCCGQIVGLKFVAAPYGDNHKYKEGNFVLEKGQIFFVHA</sequence>
<accession>A0AC58UI95</accession>
<dbReference type="Proteomes" id="UP000790787">
    <property type="component" value="Chromosome 5"/>
</dbReference>
<gene>
    <name evidence="2" type="primary">LOC142181003</name>
</gene>
<evidence type="ECO:0000313" key="1">
    <source>
        <dbReference type="Proteomes" id="UP000790787"/>
    </source>
</evidence>
<reference evidence="1" key="1">
    <citation type="journal article" date="2014" name="Nat. Commun.">
        <title>The tobacco genome sequence and its comparison with those of tomato and potato.</title>
        <authorList>
            <person name="Sierro N."/>
            <person name="Battey J.N."/>
            <person name="Ouadi S."/>
            <person name="Bakaher N."/>
            <person name="Bovet L."/>
            <person name="Willig A."/>
            <person name="Goepfert S."/>
            <person name="Peitsch M.C."/>
            <person name="Ivanov N.V."/>
        </authorList>
    </citation>
    <scope>NUCLEOTIDE SEQUENCE [LARGE SCALE GENOMIC DNA]</scope>
</reference>
<name>A0AC58UI95_TOBAC</name>